<keyword evidence="2" id="KW-1185">Reference proteome</keyword>
<accession>A0A392V1X5</accession>
<sequence>DFLLGPGAEFPVPLVGGLVGVELSAVVIPASFPYDTSQLAPVVLDIVDASLAVV</sequence>
<name>A0A392V1X5_9FABA</name>
<feature type="non-terminal residue" evidence="1">
    <location>
        <position position="1"/>
    </location>
</feature>
<dbReference type="AlphaFoldDB" id="A0A392V1X5"/>
<feature type="non-terminal residue" evidence="1">
    <location>
        <position position="54"/>
    </location>
</feature>
<proteinExistence type="predicted"/>
<comment type="caution">
    <text evidence="1">The sequence shown here is derived from an EMBL/GenBank/DDBJ whole genome shotgun (WGS) entry which is preliminary data.</text>
</comment>
<reference evidence="1 2" key="1">
    <citation type="journal article" date="2018" name="Front. Plant Sci.">
        <title>Red Clover (Trifolium pratense) and Zigzag Clover (T. medium) - A Picture of Genomic Similarities and Differences.</title>
        <authorList>
            <person name="Dluhosova J."/>
            <person name="Istvanek J."/>
            <person name="Nedelnik J."/>
            <person name="Repkova J."/>
        </authorList>
    </citation>
    <scope>NUCLEOTIDE SEQUENCE [LARGE SCALE GENOMIC DNA]</scope>
    <source>
        <strain evidence="2">cv. 10/8</strain>
        <tissue evidence="1">Leaf</tissue>
    </source>
</reference>
<organism evidence="1 2">
    <name type="scientific">Trifolium medium</name>
    <dbReference type="NCBI Taxonomy" id="97028"/>
    <lineage>
        <taxon>Eukaryota</taxon>
        <taxon>Viridiplantae</taxon>
        <taxon>Streptophyta</taxon>
        <taxon>Embryophyta</taxon>
        <taxon>Tracheophyta</taxon>
        <taxon>Spermatophyta</taxon>
        <taxon>Magnoliopsida</taxon>
        <taxon>eudicotyledons</taxon>
        <taxon>Gunneridae</taxon>
        <taxon>Pentapetalae</taxon>
        <taxon>rosids</taxon>
        <taxon>fabids</taxon>
        <taxon>Fabales</taxon>
        <taxon>Fabaceae</taxon>
        <taxon>Papilionoideae</taxon>
        <taxon>50 kb inversion clade</taxon>
        <taxon>NPAAA clade</taxon>
        <taxon>Hologalegina</taxon>
        <taxon>IRL clade</taxon>
        <taxon>Trifolieae</taxon>
        <taxon>Trifolium</taxon>
    </lineage>
</organism>
<evidence type="ECO:0000313" key="1">
    <source>
        <dbReference type="EMBL" id="MCI81412.1"/>
    </source>
</evidence>
<dbReference type="EMBL" id="LXQA011018334">
    <property type="protein sequence ID" value="MCI81412.1"/>
    <property type="molecule type" value="Genomic_DNA"/>
</dbReference>
<dbReference type="Proteomes" id="UP000265520">
    <property type="component" value="Unassembled WGS sequence"/>
</dbReference>
<protein>
    <submittedName>
        <fullName evidence="1">Uncharacterized protein</fullName>
    </submittedName>
</protein>
<evidence type="ECO:0000313" key="2">
    <source>
        <dbReference type="Proteomes" id="UP000265520"/>
    </source>
</evidence>